<evidence type="ECO:0000259" key="1">
    <source>
        <dbReference type="Pfam" id="PF12770"/>
    </source>
</evidence>
<accession>A0A437JEB4</accession>
<feature type="domain" description="CHAT" evidence="1">
    <location>
        <begin position="682"/>
        <end position="1016"/>
    </location>
</feature>
<keyword evidence="3" id="KW-1185">Reference proteome</keyword>
<dbReference type="EMBL" id="RZUL01000001">
    <property type="protein sequence ID" value="RVT44010.1"/>
    <property type="molecule type" value="Genomic_DNA"/>
</dbReference>
<evidence type="ECO:0000313" key="2">
    <source>
        <dbReference type="EMBL" id="RVT44010.1"/>
    </source>
</evidence>
<dbReference type="Pfam" id="PF12770">
    <property type="entry name" value="CHAT"/>
    <property type="match status" value="1"/>
</dbReference>
<comment type="caution">
    <text evidence="2">The sequence shown here is derived from an EMBL/GenBank/DDBJ whole genome shotgun (WGS) entry which is preliminary data.</text>
</comment>
<proteinExistence type="predicted"/>
<dbReference type="OrthoDB" id="9787760at2"/>
<evidence type="ECO:0000313" key="3">
    <source>
        <dbReference type="Proteomes" id="UP000282977"/>
    </source>
</evidence>
<dbReference type="AlphaFoldDB" id="A0A437JEB4"/>
<sequence length="1030" mass="108541">MILALPTPAGAQGDRPSLADSFRLGTGGGALCQAQSRSGDPAVGTLFDRAWTIACRDSAQPVGRLYALRLPAGISDAALLEKLTQSRGAALACSEEGGATLPDLGTVLSRNCRIADNGVAYRIIRFTRGNTTYVAQGFASYGSALDIGLRTIVTDRAIDAKVEIATLGGDDMAAFARLQAANLDPQTVLAEGYRRNNSGNYAEAAEFFDSLEDRLAAAPDTARLTPVERQARAHEYAVNRALQLSNMGEFAQADGVFAQARTIATRDPVQLRLRRNFEAMHRLNQRDYAAALALLNQPLGDPLDPLRDEAGGISLSPQIAAAINSAGPSIASLTGGSETKLTPVERAAIIDAQTEQLRGTLLRLTGKPAQARATLAKALADAMAIREGRVTSITRLRAQLLAEIALTHEAEGDFATAEAQLIQAVALLAAQYPETVAMNGARARLGAFLVRRGRTEDAIALYRRIIASTAESRNALTGLSNQLQPWFALLAAQIPTRPELTADLFLATQTLVRPGAADTLEVLTRELSAGTSEGSRLFRQSVSLARDIERARITLAQLTQAQATNPAVAGEIAAQQRDIAALADQQTATLAALAAYPQYRAVAKDVLTLADMQATLKPGEAYFKMAQLGDALYAVWIDGEGATGYRLPVTTAALAQKVTDLRETISTTVNGAQATYPLDVTLARSLYGDLFAPVEARLATARHLIVEPDGAMLQLPVNLLIASQTGVDAYTKRVAANPDSEFDFRGIEWLGRSHAISTALSARAFRDARNAPASAAARDYIGFGENAPVSPLRKIALTRAAGGASGPDCTWPAAEWSRPIPATELRQAAQRIGLAGSEVLTGTAFTDDAILARDNLDSFRILHFATHGLVTAPRAQCPARPALLTSFGGAGTSDGLLQFGEIFDLKLDADLVILSACDTAGKASVEATRAAGLTGGGGALDGLVRAFIGAGGRSVIASHWPAPEEYKATERLIGGLFSAPRGTGTAQALQQAEIALMDQAETSHPFYWSGFAIIGDGARPLVTPAAVAAR</sequence>
<dbReference type="Gene3D" id="1.25.40.10">
    <property type="entry name" value="Tetratricopeptide repeat domain"/>
    <property type="match status" value="1"/>
</dbReference>
<dbReference type="InterPro" id="IPR011990">
    <property type="entry name" value="TPR-like_helical_dom_sf"/>
</dbReference>
<dbReference type="Proteomes" id="UP000282977">
    <property type="component" value="Unassembled WGS sequence"/>
</dbReference>
<protein>
    <submittedName>
        <fullName evidence="2">CHAT domain-containing protein</fullName>
    </submittedName>
</protein>
<dbReference type="SUPFAM" id="SSF48452">
    <property type="entry name" value="TPR-like"/>
    <property type="match status" value="1"/>
</dbReference>
<organism evidence="2 3">
    <name type="scientific">Sphingobium algorifonticola</name>
    <dbReference type="NCBI Taxonomy" id="2008318"/>
    <lineage>
        <taxon>Bacteria</taxon>
        <taxon>Pseudomonadati</taxon>
        <taxon>Pseudomonadota</taxon>
        <taxon>Alphaproteobacteria</taxon>
        <taxon>Sphingomonadales</taxon>
        <taxon>Sphingomonadaceae</taxon>
        <taxon>Sphingobium</taxon>
    </lineage>
</organism>
<gene>
    <name evidence="2" type="ORF">ENE74_03055</name>
</gene>
<reference evidence="2 3" key="1">
    <citation type="submission" date="2019-01" db="EMBL/GenBank/DDBJ databases">
        <authorList>
            <person name="Chen W.-M."/>
        </authorList>
    </citation>
    <scope>NUCLEOTIDE SEQUENCE [LARGE SCALE GENOMIC DNA]</scope>
    <source>
        <strain evidence="2 3">TLA-22</strain>
    </source>
</reference>
<name>A0A437JEB4_9SPHN</name>
<dbReference type="InterPro" id="IPR024983">
    <property type="entry name" value="CHAT_dom"/>
</dbReference>